<evidence type="ECO:0000256" key="6">
    <source>
        <dbReference type="ARBA" id="ARBA00023004"/>
    </source>
</evidence>
<dbReference type="InterPro" id="IPR010226">
    <property type="entry name" value="NADH_quinone_OxRdtase_chainI"/>
</dbReference>
<dbReference type="EMBL" id="UINC01000461">
    <property type="protein sequence ID" value="SUZ55789.1"/>
    <property type="molecule type" value="Genomic_DNA"/>
</dbReference>
<evidence type="ECO:0000256" key="5">
    <source>
        <dbReference type="ARBA" id="ARBA00022967"/>
    </source>
</evidence>
<keyword evidence="4" id="KW-0479">Metal-binding</keyword>
<keyword evidence="7" id="KW-0411">Iron-sulfur</keyword>
<gene>
    <name evidence="9" type="ORF">METZ01_LOCUS8643</name>
</gene>
<evidence type="ECO:0000256" key="7">
    <source>
        <dbReference type="ARBA" id="ARBA00023014"/>
    </source>
</evidence>
<dbReference type="PROSITE" id="PS51379">
    <property type="entry name" value="4FE4S_FER_2"/>
    <property type="match status" value="2"/>
</dbReference>
<dbReference type="InterPro" id="IPR017900">
    <property type="entry name" value="4Fe4S_Fe_S_CS"/>
</dbReference>
<keyword evidence="3" id="KW-0004">4Fe-4S</keyword>
<comment type="cofactor">
    <cofactor evidence="1">
        <name>[4Fe-4S] cluster</name>
        <dbReference type="ChEBI" id="CHEBI:49883"/>
    </cofactor>
</comment>
<dbReference type="GO" id="GO:0051539">
    <property type="term" value="F:4 iron, 4 sulfur cluster binding"/>
    <property type="evidence" value="ECO:0007669"/>
    <property type="project" value="UniProtKB-KW"/>
</dbReference>
<reference evidence="9" key="1">
    <citation type="submission" date="2018-05" db="EMBL/GenBank/DDBJ databases">
        <authorList>
            <person name="Lanie J.A."/>
            <person name="Ng W.-L."/>
            <person name="Kazmierczak K.M."/>
            <person name="Andrzejewski T.M."/>
            <person name="Davidsen T.M."/>
            <person name="Wayne K.J."/>
            <person name="Tettelin H."/>
            <person name="Glass J.I."/>
            <person name="Rusch D."/>
            <person name="Podicherti R."/>
            <person name="Tsui H.-C.T."/>
            <person name="Winkler M.E."/>
        </authorList>
    </citation>
    <scope>NUCLEOTIDE SEQUENCE</scope>
</reference>
<accession>A0A381NN67</accession>
<organism evidence="9">
    <name type="scientific">marine metagenome</name>
    <dbReference type="NCBI Taxonomy" id="408172"/>
    <lineage>
        <taxon>unclassified sequences</taxon>
        <taxon>metagenomes</taxon>
        <taxon>ecological metagenomes</taxon>
    </lineage>
</organism>
<dbReference type="PANTHER" id="PTHR10849">
    <property type="entry name" value="NADH DEHYDROGENASE UBIQUINONE IRON-SULFUR PROTEIN 8, MITOCHONDRIAL"/>
    <property type="match status" value="1"/>
</dbReference>
<feature type="domain" description="4Fe-4S ferredoxin-type" evidence="8">
    <location>
        <begin position="62"/>
        <end position="91"/>
    </location>
</feature>
<evidence type="ECO:0000313" key="9">
    <source>
        <dbReference type="EMBL" id="SUZ55789.1"/>
    </source>
</evidence>
<feature type="domain" description="4Fe-4S ferredoxin-type" evidence="8">
    <location>
        <begin position="23"/>
        <end position="52"/>
    </location>
</feature>
<dbReference type="AlphaFoldDB" id="A0A381NN67"/>
<name>A0A381NN67_9ZZZZ</name>
<evidence type="ECO:0000256" key="3">
    <source>
        <dbReference type="ARBA" id="ARBA00022485"/>
    </source>
</evidence>
<dbReference type="InterPro" id="IPR017896">
    <property type="entry name" value="4Fe4S_Fe-S-bd"/>
</dbReference>
<sequence>VTIQYPEVKTPLSPRFRGKLALMRYDNGEERCIACNLCSAVCPAQAITIESTEREDGTRRTTKFEIDAFKCIYCGFCEQACPVDSIIETNVFEYHMSENNQRIQTKEMLLKTGDDYREVALKNRKKDAKYQ</sequence>
<feature type="non-terminal residue" evidence="9">
    <location>
        <position position="1"/>
    </location>
</feature>
<dbReference type="PROSITE" id="PS00198">
    <property type="entry name" value="4FE4S_FER_1"/>
    <property type="match status" value="2"/>
</dbReference>
<dbReference type="GO" id="GO:0046872">
    <property type="term" value="F:metal ion binding"/>
    <property type="evidence" value="ECO:0007669"/>
    <property type="project" value="UniProtKB-KW"/>
</dbReference>
<dbReference type="SUPFAM" id="SSF54862">
    <property type="entry name" value="4Fe-4S ferredoxins"/>
    <property type="match status" value="1"/>
</dbReference>
<evidence type="ECO:0000256" key="1">
    <source>
        <dbReference type="ARBA" id="ARBA00001966"/>
    </source>
</evidence>
<protein>
    <recommendedName>
        <fullName evidence="8">4Fe-4S ferredoxin-type domain-containing protein</fullName>
    </recommendedName>
</protein>
<evidence type="ECO:0000259" key="8">
    <source>
        <dbReference type="PROSITE" id="PS51379"/>
    </source>
</evidence>
<dbReference type="GO" id="GO:0016020">
    <property type="term" value="C:membrane"/>
    <property type="evidence" value="ECO:0007669"/>
    <property type="project" value="InterPro"/>
</dbReference>
<dbReference type="GO" id="GO:0009060">
    <property type="term" value="P:aerobic respiration"/>
    <property type="evidence" value="ECO:0007669"/>
    <property type="project" value="TreeGrafter"/>
</dbReference>
<dbReference type="NCBIfam" id="NF004538">
    <property type="entry name" value="PRK05888.1-4"/>
    <property type="match status" value="1"/>
</dbReference>
<comment type="similarity">
    <text evidence="2">Belongs to the complex I 23 kDa subunit family.</text>
</comment>
<dbReference type="PANTHER" id="PTHR10849:SF20">
    <property type="entry name" value="NADH DEHYDROGENASE [UBIQUINONE] IRON-SULFUR PROTEIN 8, MITOCHONDRIAL"/>
    <property type="match status" value="1"/>
</dbReference>
<dbReference type="Pfam" id="PF12838">
    <property type="entry name" value="Fer4_7"/>
    <property type="match status" value="1"/>
</dbReference>
<keyword evidence="6" id="KW-0408">Iron</keyword>
<dbReference type="NCBIfam" id="TIGR01971">
    <property type="entry name" value="NuoI"/>
    <property type="match status" value="1"/>
</dbReference>
<evidence type="ECO:0000256" key="4">
    <source>
        <dbReference type="ARBA" id="ARBA00022723"/>
    </source>
</evidence>
<dbReference type="Gene3D" id="3.30.70.3270">
    <property type="match status" value="1"/>
</dbReference>
<keyword evidence="5" id="KW-1278">Translocase</keyword>
<dbReference type="GO" id="GO:0003954">
    <property type="term" value="F:NADH dehydrogenase activity"/>
    <property type="evidence" value="ECO:0007669"/>
    <property type="project" value="TreeGrafter"/>
</dbReference>
<evidence type="ECO:0000256" key="2">
    <source>
        <dbReference type="ARBA" id="ARBA00010277"/>
    </source>
</evidence>
<proteinExistence type="inferred from homology"/>